<sequence length="96" mass="10823">LGSAFDKLRQVYRTSTRESHPLHTVISSRCAECLKPDEPSSSASGARLSPNPEEPGPRRIWDSKLPPRRFWMQARSGTLHPSQQLFQLRGQGLPMI</sequence>
<comment type="caution">
    <text evidence="2">The sequence shown here is derived from an EMBL/GenBank/DDBJ whole genome shotgun (WGS) entry which is preliminary data.</text>
</comment>
<keyword evidence="3" id="KW-1185">Reference proteome</keyword>
<feature type="non-terminal residue" evidence="2">
    <location>
        <position position="1"/>
    </location>
</feature>
<reference evidence="2" key="1">
    <citation type="submission" date="2023-11" db="EMBL/GenBank/DDBJ databases">
        <authorList>
            <person name="De Vega J J."/>
            <person name="De Vega J J."/>
        </authorList>
    </citation>
    <scope>NUCLEOTIDE SEQUENCE</scope>
</reference>
<feature type="non-terminal residue" evidence="2">
    <location>
        <position position="96"/>
    </location>
</feature>
<accession>A0AAD2HZI0</accession>
<feature type="region of interest" description="Disordered" evidence="1">
    <location>
        <begin position="34"/>
        <end position="64"/>
    </location>
</feature>
<dbReference type="EMBL" id="CAVNYO010000466">
    <property type="protein sequence ID" value="CAK5283458.1"/>
    <property type="molecule type" value="Genomic_DNA"/>
</dbReference>
<evidence type="ECO:0000313" key="3">
    <source>
        <dbReference type="Proteomes" id="UP001295794"/>
    </source>
</evidence>
<dbReference type="Proteomes" id="UP001295794">
    <property type="component" value="Unassembled WGS sequence"/>
</dbReference>
<organism evidence="2 3">
    <name type="scientific">Mycena citricolor</name>
    <dbReference type="NCBI Taxonomy" id="2018698"/>
    <lineage>
        <taxon>Eukaryota</taxon>
        <taxon>Fungi</taxon>
        <taxon>Dikarya</taxon>
        <taxon>Basidiomycota</taxon>
        <taxon>Agaricomycotina</taxon>
        <taxon>Agaricomycetes</taxon>
        <taxon>Agaricomycetidae</taxon>
        <taxon>Agaricales</taxon>
        <taxon>Marasmiineae</taxon>
        <taxon>Mycenaceae</taxon>
        <taxon>Mycena</taxon>
    </lineage>
</organism>
<dbReference type="AlphaFoldDB" id="A0AAD2HZI0"/>
<gene>
    <name evidence="2" type="ORF">MYCIT1_LOCUS35988</name>
</gene>
<evidence type="ECO:0000313" key="2">
    <source>
        <dbReference type="EMBL" id="CAK5283458.1"/>
    </source>
</evidence>
<name>A0AAD2HZI0_9AGAR</name>
<proteinExistence type="predicted"/>
<evidence type="ECO:0000256" key="1">
    <source>
        <dbReference type="SAM" id="MobiDB-lite"/>
    </source>
</evidence>
<protein>
    <submittedName>
        <fullName evidence="2">Uncharacterized protein</fullName>
    </submittedName>
</protein>